<proteinExistence type="predicted"/>
<dbReference type="Proteomes" id="UP000829354">
    <property type="component" value="Chromosome V"/>
</dbReference>
<organism evidence="2 3">
    <name type="scientific">Caenorhabditis briggsae</name>
    <dbReference type="NCBI Taxonomy" id="6238"/>
    <lineage>
        <taxon>Eukaryota</taxon>
        <taxon>Metazoa</taxon>
        <taxon>Ecdysozoa</taxon>
        <taxon>Nematoda</taxon>
        <taxon>Chromadorea</taxon>
        <taxon>Rhabditida</taxon>
        <taxon>Rhabditina</taxon>
        <taxon>Rhabditomorpha</taxon>
        <taxon>Rhabditoidea</taxon>
        <taxon>Rhabditidae</taxon>
        <taxon>Peloderinae</taxon>
        <taxon>Caenorhabditis</taxon>
    </lineage>
</organism>
<dbReference type="EMBL" id="CP092624">
    <property type="protein sequence ID" value="UMM32976.1"/>
    <property type="molecule type" value="Genomic_DNA"/>
</dbReference>
<protein>
    <submittedName>
        <fullName evidence="2">Uncharacterized protein</fullName>
    </submittedName>
</protein>
<reference evidence="2 3" key="1">
    <citation type="submission" date="2022-04" db="EMBL/GenBank/DDBJ databases">
        <title>Chromosome-level reference genomes for two strains of Caenorhabditis briggsae: an improved platform for comparative genomics.</title>
        <authorList>
            <person name="Stevens L."/>
            <person name="Andersen E."/>
        </authorList>
    </citation>
    <scope>NUCLEOTIDE SEQUENCE [LARGE SCALE GENOMIC DNA]</scope>
    <source>
        <strain evidence="2">VX34</strain>
        <tissue evidence="2">Whole-organism</tissue>
    </source>
</reference>
<gene>
    <name evidence="2" type="ORF">L5515_006614</name>
</gene>
<evidence type="ECO:0000313" key="2">
    <source>
        <dbReference type="EMBL" id="UMM32976.1"/>
    </source>
</evidence>
<name>A0AAE9JL43_CAEBR</name>
<sequence>MFEDIYFWTKNGRPDTEKNHDRNASCHYLLRKMKTGGVIMKTYHVDPKDPIWDQGFHEKMDGTFFQKDLAPFVKYSLNKKRRWETKGDLNNLKNLQSSYRDMNVVVSDRVWLDMDPYWCFISRENYFHEFFLRFPIRHTYQLDTDNNYRCLSSNSVYGQPLKSLLPQNRFPKKSDLQTNNTFDTPKIAYHIITPPKNYEKLRNEDFRPGRCHHGCCNTLSYLRRNEKMKEDLLTIRYDDFEDFDDTDSSEGNSEDPSNSDSPKEYYNLVDHFVDKRNRKDAGSLNSSSWSVISLDCSQNYDKRAIFPKFVAGIPA</sequence>
<keyword evidence="3" id="KW-1185">Reference proteome</keyword>
<feature type="region of interest" description="Disordered" evidence="1">
    <location>
        <begin position="243"/>
        <end position="264"/>
    </location>
</feature>
<evidence type="ECO:0000256" key="1">
    <source>
        <dbReference type="SAM" id="MobiDB-lite"/>
    </source>
</evidence>
<dbReference type="AlphaFoldDB" id="A0AAE9JL43"/>
<accession>A0AAE9JL43</accession>
<evidence type="ECO:0000313" key="3">
    <source>
        <dbReference type="Proteomes" id="UP000829354"/>
    </source>
</evidence>